<gene>
    <name evidence="2" type="ORF">LAZ67_5000042</name>
</gene>
<sequence>MIIMVDKSRRLLLLVAPQPPLPPSVVTTVPHHHHSSSPCCGGGESSSLEMPMMDLRGPVQPGGGVWGWIKSNEFLHKVAEKAKNSVDTMITTLDPGMKEHLYSGGDICLLVASEDEMEVSAAREAFQQVFGLATVQGCPLPPVTGAPAQSVGFSVCMKAVEERLTTLRQSIGEEQAALLAMESLLMEITPDRWFEMSCLMLEDSSRGISLHTYTQPTPVDGEFIARAREQTPSDYPLAWLGLGVPISCIIGSALGVPQSDWHRALSGVSRRETLLSASRTLATLYKSRLH</sequence>
<dbReference type="Gene3D" id="3.90.950.10">
    <property type="match status" value="1"/>
</dbReference>
<evidence type="ECO:0000313" key="3">
    <source>
        <dbReference type="Proteomes" id="UP001235939"/>
    </source>
</evidence>
<feature type="region of interest" description="Disordered" evidence="1">
    <location>
        <begin position="26"/>
        <end position="45"/>
    </location>
</feature>
<dbReference type="InterPro" id="IPR026534">
    <property type="entry name" value="PRRC1"/>
</dbReference>
<dbReference type="SUPFAM" id="SSF52972">
    <property type="entry name" value="ITPase-like"/>
    <property type="match status" value="1"/>
</dbReference>
<proteinExistence type="predicted"/>
<evidence type="ECO:0000256" key="1">
    <source>
        <dbReference type="SAM" id="MobiDB-lite"/>
    </source>
</evidence>
<reference evidence="2 3" key="1">
    <citation type="submission" date="2022-01" db="EMBL/GenBank/DDBJ databases">
        <title>A chromosomal length assembly of Cordylochernes scorpioides.</title>
        <authorList>
            <person name="Zeh D."/>
            <person name="Zeh J."/>
        </authorList>
    </citation>
    <scope>NUCLEOTIDE SEQUENCE [LARGE SCALE GENOMIC DNA]</scope>
    <source>
        <strain evidence="2">IN4F17</strain>
        <tissue evidence="2">Whole Body</tissue>
    </source>
</reference>
<accession>A0ABY6KEQ0</accession>
<dbReference type="PANTHER" id="PTHR23276:SF2">
    <property type="entry name" value="PROTEIN PRRC1"/>
    <property type="match status" value="1"/>
</dbReference>
<dbReference type="PANTHER" id="PTHR23276">
    <property type="entry name" value="PROTEIN PRRC1"/>
    <property type="match status" value="1"/>
</dbReference>
<dbReference type="EMBL" id="CP092867">
    <property type="protein sequence ID" value="UYV67248.1"/>
    <property type="molecule type" value="Genomic_DNA"/>
</dbReference>
<dbReference type="Proteomes" id="UP001235939">
    <property type="component" value="Chromosome 05"/>
</dbReference>
<organism evidence="2 3">
    <name type="scientific">Cordylochernes scorpioides</name>
    <dbReference type="NCBI Taxonomy" id="51811"/>
    <lineage>
        <taxon>Eukaryota</taxon>
        <taxon>Metazoa</taxon>
        <taxon>Ecdysozoa</taxon>
        <taxon>Arthropoda</taxon>
        <taxon>Chelicerata</taxon>
        <taxon>Arachnida</taxon>
        <taxon>Pseudoscorpiones</taxon>
        <taxon>Cheliferoidea</taxon>
        <taxon>Chernetidae</taxon>
        <taxon>Cordylochernes</taxon>
    </lineage>
</organism>
<keyword evidence="3" id="KW-1185">Reference proteome</keyword>
<evidence type="ECO:0000313" key="2">
    <source>
        <dbReference type="EMBL" id="UYV67248.1"/>
    </source>
</evidence>
<dbReference type="InterPro" id="IPR029001">
    <property type="entry name" value="ITPase-like_fam"/>
</dbReference>
<name>A0ABY6KEQ0_9ARAC</name>
<protein>
    <submittedName>
        <fullName evidence="2">PRRC1</fullName>
    </submittedName>
</protein>